<accession>A0A6G0U5X6</accession>
<dbReference type="Proteomes" id="UP000475862">
    <property type="component" value="Unassembled WGS sequence"/>
</dbReference>
<proteinExistence type="predicted"/>
<gene>
    <name evidence="1" type="ORF">AGLY_000059</name>
</gene>
<evidence type="ECO:0000313" key="2">
    <source>
        <dbReference type="Proteomes" id="UP000475862"/>
    </source>
</evidence>
<dbReference type="AlphaFoldDB" id="A0A6G0U5X6"/>
<organism evidence="1 2">
    <name type="scientific">Aphis glycines</name>
    <name type="common">Soybean aphid</name>
    <dbReference type="NCBI Taxonomy" id="307491"/>
    <lineage>
        <taxon>Eukaryota</taxon>
        <taxon>Metazoa</taxon>
        <taxon>Ecdysozoa</taxon>
        <taxon>Arthropoda</taxon>
        <taxon>Hexapoda</taxon>
        <taxon>Insecta</taxon>
        <taxon>Pterygota</taxon>
        <taxon>Neoptera</taxon>
        <taxon>Paraneoptera</taxon>
        <taxon>Hemiptera</taxon>
        <taxon>Sternorrhyncha</taxon>
        <taxon>Aphidomorpha</taxon>
        <taxon>Aphidoidea</taxon>
        <taxon>Aphididae</taxon>
        <taxon>Aphidini</taxon>
        <taxon>Aphis</taxon>
        <taxon>Aphis</taxon>
    </lineage>
</organism>
<sequence length="246" mass="27971">MLSFRRCYRLAGHISHSANGSLTQSFSFFSFYKVFSSNVFYWRECVFNNIIIVICAREFLVFRVESHCVGCGRVEDEPLTHAPLCCLGDPHDSIAGVSTDKYERHGHGNVILYCIILLYLSRARYNNVASVTPPRLPSNVVWFGRLPVGRCFCSLASGRPSTVGACVFARARPIFKVRKRRLRIRITPFCSFAQGLAQKTRAHRVRPIILDYYYYCLGETSFVVFPFCSLARSAMRTISQSSGLKY</sequence>
<evidence type="ECO:0000313" key="1">
    <source>
        <dbReference type="EMBL" id="KAE9544518.1"/>
    </source>
</evidence>
<dbReference type="EMBL" id="VYZN01000001">
    <property type="protein sequence ID" value="KAE9544518.1"/>
    <property type="molecule type" value="Genomic_DNA"/>
</dbReference>
<name>A0A6G0U5X6_APHGL</name>
<comment type="caution">
    <text evidence="1">The sequence shown here is derived from an EMBL/GenBank/DDBJ whole genome shotgun (WGS) entry which is preliminary data.</text>
</comment>
<keyword evidence="2" id="KW-1185">Reference proteome</keyword>
<reference evidence="1 2" key="1">
    <citation type="submission" date="2019-08" db="EMBL/GenBank/DDBJ databases">
        <title>The genome of the soybean aphid Biotype 1, its phylome, world population structure and adaptation to the North American continent.</title>
        <authorList>
            <person name="Giordano R."/>
            <person name="Donthu R.K."/>
            <person name="Hernandez A.G."/>
            <person name="Wright C.L."/>
            <person name="Zimin A.V."/>
        </authorList>
    </citation>
    <scope>NUCLEOTIDE SEQUENCE [LARGE SCALE GENOMIC DNA]</scope>
    <source>
        <tissue evidence="1">Whole aphids</tissue>
    </source>
</reference>
<protein>
    <submittedName>
        <fullName evidence="1">Uncharacterized protein</fullName>
    </submittedName>
</protein>